<dbReference type="AlphaFoldDB" id="A0AAD7D166"/>
<evidence type="ECO:0000313" key="4">
    <source>
        <dbReference type="Proteomes" id="UP001221757"/>
    </source>
</evidence>
<evidence type="ECO:0000256" key="2">
    <source>
        <dbReference type="SAM" id="SignalP"/>
    </source>
</evidence>
<evidence type="ECO:0008006" key="5">
    <source>
        <dbReference type="Google" id="ProtNLM"/>
    </source>
</evidence>
<evidence type="ECO:0000256" key="1">
    <source>
        <dbReference type="SAM" id="MobiDB-lite"/>
    </source>
</evidence>
<feature type="region of interest" description="Disordered" evidence="1">
    <location>
        <begin position="167"/>
        <end position="242"/>
    </location>
</feature>
<feature type="region of interest" description="Disordered" evidence="1">
    <location>
        <begin position="325"/>
        <end position="376"/>
    </location>
</feature>
<keyword evidence="2" id="KW-0732">Signal</keyword>
<name>A0AAD7D166_MYCRO</name>
<keyword evidence="4" id="KW-1185">Reference proteome</keyword>
<dbReference type="EMBL" id="JARKIE010000194">
    <property type="protein sequence ID" value="KAJ7668366.1"/>
    <property type="molecule type" value="Genomic_DNA"/>
</dbReference>
<comment type="caution">
    <text evidence="3">The sequence shown here is derived from an EMBL/GenBank/DDBJ whole genome shotgun (WGS) entry which is preliminary data.</text>
</comment>
<feature type="compositionally biased region" description="Acidic residues" evidence="1">
    <location>
        <begin position="340"/>
        <end position="357"/>
    </location>
</feature>
<gene>
    <name evidence="3" type="ORF">B0H17DRAFT_1087932</name>
</gene>
<accession>A0AAD7D166</accession>
<feature type="compositionally biased region" description="Low complexity" evidence="1">
    <location>
        <begin position="208"/>
        <end position="239"/>
    </location>
</feature>
<dbReference type="Proteomes" id="UP001221757">
    <property type="component" value="Unassembled WGS sequence"/>
</dbReference>
<feature type="compositionally biased region" description="Low complexity" evidence="1">
    <location>
        <begin position="358"/>
        <end position="376"/>
    </location>
</feature>
<protein>
    <recommendedName>
        <fullName evidence="5">Carbohydrate-binding module family 19 domain-containing protein</fullName>
    </recommendedName>
</protein>
<feature type="chain" id="PRO_5042193824" description="Carbohydrate-binding module family 19 domain-containing protein" evidence="2">
    <location>
        <begin position="16"/>
        <end position="471"/>
    </location>
</feature>
<feature type="signal peptide" evidence="2">
    <location>
        <begin position="1"/>
        <end position="15"/>
    </location>
</feature>
<reference evidence="3" key="1">
    <citation type="submission" date="2023-03" db="EMBL/GenBank/DDBJ databases">
        <title>Massive genome expansion in bonnet fungi (Mycena s.s.) driven by repeated elements and novel gene families across ecological guilds.</title>
        <authorList>
            <consortium name="Lawrence Berkeley National Laboratory"/>
            <person name="Harder C.B."/>
            <person name="Miyauchi S."/>
            <person name="Viragh M."/>
            <person name="Kuo A."/>
            <person name="Thoen E."/>
            <person name="Andreopoulos B."/>
            <person name="Lu D."/>
            <person name="Skrede I."/>
            <person name="Drula E."/>
            <person name="Henrissat B."/>
            <person name="Morin E."/>
            <person name="Kohler A."/>
            <person name="Barry K."/>
            <person name="LaButti K."/>
            <person name="Morin E."/>
            <person name="Salamov A."/>
            <person name="Lipzen A."/>
            <person name="Mereny Z."/>
            <person name="Hegedus B."/>
            <person name="Baldrian P."/>
            <person name="Stursova M."/>
            <person name="Weitz H."/>
            <person name="Taylor A."/>
            <person name="Grigoriev I.V."/>
            <person name="Nagy L.G."/>
            <person name="Martin F."/>
            <person name="Kauserud H."/>
        </authorList>
    </citation>
    <scope>NUCLEOTIDE SEQUENCE</scope>
    <source>
        <strain evidence="3">CBHHK067</strain>
    </source>
</reference>
<evidence type="ECO:0000313" key="3">
    <source>
        <dbReference type="EMBL" id="KAJ7668366.1"/>
    </source>
</evidence>
<sequence>MLLSTIFALASVAHAAPHGLLDKRIQQTIADSTAKWEQACLAAGGGLKCNPLSVTAFTTLLAAAGPCEQQDAADSMIQLAQQLNNDPDMIKLTQIFMQQARNTPNSVSVPYCQTAPASPLLAGLFQCQFQGASATTFVGGLTVGAPGTVPFGLKSLSPLGGCKAHPSGPIADGTQLVDLTQDPGVGSSDGGNGTTSTGAPSEATSAIAPPCAASTVTPPTAATTTSSSAALPASTSSSSDFHLQNGLDAQKLNTQFNSLTATSPCTEGEQACVGTAFAQCVSGAFALTPCASGTVCAAVPLVNKPGTSIVCDTSSDIVARIAATGAPGGVDGSSQSDALDPSDSDSSDSDCDDDEPESTTGAPTSTAATASASPSATGFKAQNGLDAQKLNAQFKTLPATSSCTEGEQACIGTAFAQCVSGSFVLTPCSAGTICAALPLVNKPGTSIACDTLSDVEARIAATGVVGGITGL</sequence>
<proteinExistence type="predicted"/>
<organism evidence="3 4">
    <name type="scientific">Mycena rosella</name>
    <name type="common">Pink bonnet</name>
    <name type="synonym">Agaricus rosellus</name>
    <dbReference type="NCBI Taxonomy" id="1033263"/>
    <lineage>
        <taxon>Eukaryota</taxon>
        <taxon>Fungi</taxon>
        <taxon>Dikarya</taxon>
        <taxon>Basidiomycota</taxon>
        <taxon>Agaricomycotina</taxon>
        <taxon>Agaricomycetes</taxon>
        <taxon>Agaricomycetidae</taxon>
        <taxon>Agaricales</taxon>
        <taxon>Marasmiineae</taxon>
        <taxon>Mycenaceae</taxon>
        <taxon>Mycena</taxon>
    </lineage>
</organism>